<gene>
    <name evidence="3" type="ORF">EDD55_1045</name>
</gene>
<keyword evidence="1 2" id="KW-0732">Signal</keyword>
<dbReference type="SUPFAM" id="SSF53850">
    <property type="entry name" value="Periplasmic binding protein-like II"/>
    <property type="match status" value="1"/>
</dbReference>
<sequence>MSNITKKTAPTMAGAALATAIAAVALSPLAKADTWDMPTPYPDKTFHTQNIIEFAKDVEKATHGKLTIKVHSAGSLFKHKEIKNAVRGGQVPIGEFFLGLLANENPAFGIDTQPFLATDYKQAAALWKAQRPVVEKLLGKQGLMVLFSVPWPPQGLYTKHEIKTVADLKGLKFRTYNATLERFAKLVGAAPTQVQVPDIPQAFATGRVEAMITSPSTGANSKAWDYVSYYTNIQAWVPKNIVVVNARAFHRLSKDEQAAVIKAAQEAQTRGWAMSKKETAEKTAILRENGMHIITPSPELMAGLKKIGGEMMTQWKKDAGAQGAAILNAYKP</sequence>
<evidence type="ECO:0000313" key="4">
    <source>
        <dbReference type="Proteomes" id="UP000295304"/>
    </source>
</evidence>
<dbReference type="CDD" id="cd13602">
    <property type="entry name" value="PBP2_TRAP_BpDctp6_7"/>
    <property type="match status" value="1"/>
</dbReference>
<dbReference type="RefSeq" id="WP_132938669.1">
    <property type="nucleotide sequence ID" value="NZ_CP119676.1"/>
</dbReference>
<comment type="caution">
    <text evidence="3">The sequence shown here is derived from an EMBL/GenBank/DDBJ whole genome shotgun (WGS) entry which is preliminary data.</text>
</comment>
<evidence type="ECO:0000256" key="2">
    <source>
        <dbReference type="SAM" id="SignalP"/>
    </source>
</evidence>
<name>A0A4R3JCL6_9PROT</name>
<dbReference type="InterPro" id="IPR018389">
    <property type="entry name" value="DctP_fam"/>
</dbReference>
<evidence type="ECO:0000313" key="3">
    <source>
        <dbReference type="EMBL" id="TCS62916.1"/>
    </source>
</evidence>
<feature type="chain" id="PRO_5020976156" evidence="2">
    <location>
        <begin position="33"/>
        <end position="332"/>
    </location>
</feature>
<dbReference type="PANTHER" id="PTHR33376">
    <property type="match status" value="1"/>
</dbReference>
<feature type="signal peptide" evidence="2">
    <location>
        <begin position="1"/>
        <end position="32"/>
    </location>
</feature>
<accession>A0A4R3JCL6</accession>
<dbReference type="NCBIfam" id="NF037995">
    <property type="entry name" value="TRAP_S1"/>
    <property type="match status" value="1"/>
</dbReference>
<dbReference type="EMBL" id="SLZW01000004">
    <property type="protein sequence ID" value="TCS62916.1"/>
    <property type="molecule type" value="Genomic_DNA"/>
</dbReference>
<dbReference type="Gene3D" id="3.40.190.170">
    <property type="entry name" value="Bacterial extracellular solute-binding protein, family 7"/>
    <property type="match status" value="1"/>
</dbReference>
<dbReference type="GO" id="GO:0055085">
    <property type="term" value="P:transmembrane transport"/>
    <property type="evidence" value="ECO:0007669"/>
    <property type="project" value="InterPro"/>
</dbReference>
<dbReference type="InterPro" id="IPR038404">
    <property type="entry name" value="TRAP_DctP_sf"/>
</dbReference>
<evidence type="ECO:0000256" key="1">
    <source>
        <dbReference type="ARBA" id="ARBA00022729"/>
    </source>
</evidence>
<keyword evidence="4" id="KW-1185">Reference proteome</keyword>
<proteinExistence type="predicted"/>
<organism evidence="3 4">
    <name type="scientific">Varunaivibrio sulfuroxidans</name>
    <dbReference type="NCBI Taxonomy" id="1773489"/>
    <lineage>
        <taxon>Bacteria</taxon>
        <taxon>Pseudomonadati</taxon>
        <taxon>Pseudomonadota</taxon>
        <taxon>Alphaproteobacteria</taxon>
        <taxon>Rhodospirillales</taxon>
        <taxon>Magnetovibrionaceae</taxon>
        <taxon>Varunaivibrio</taxon>
    </lineage>
</organism>
<dbReference type="OrthoDB" id="9783941at2"/>
<reference evidence="3 4" key="1">
    <citation type="submission" date="2019-03" db="EMBL/GenBank/DDBJ databases">
        <title>Genomic Encyclopedia of Type Strains, Phase IV (KMG-IV): sequencing the most valuable type-strain genomes for metagenomic binning, comparative biology and taxonomic classification.</title>
        <authorList>
            <person name="Goeker M."/>
        </authorList>
    </citation>
    <scope>NUCLEOTIDE SEQUENCE [LARGE SCALE GENOMIC DNA]</scope>
    <source>
        <strain evidence="3 4">DSM 101688</strain>
    </source>
</reference>
<dbReference type="Proteomes" id="UP000295304">
    <property type="component" value="Unassembled WGS sequence"/>
</dbReference>
<dbReference type="Pfam" id="PF03480">
    <property type="entry name" value="DctP"/>
    <property type="match status" value="1"/>
</dbReference>
<protein>
    <submittedName>
        <fullName evidence="3">TRAP-type C4-dicarboxylate transport system substrate-binding protein</fullName>
    </submittedName>
</protein>
<dbReference type="PANTHER" id="PTHR33376:SF4">
    <property type="entry name" value="SIALIC ACID-BINDING PERIPLASMIC PROTEIN SIAP"/>
    <property type="match status" value="1"/>
</dbReference>
<dbReference type="AlphaFoldDB" id="A0A4R3JCL6"/>